<keyword evidence="2" id="KW-1133">Transmembrane helix</keyword>
<feature type="transmembrane region" description="Helical" evidence="2">
    <location>
        <begin position="174"/>
        <end position="196"/>
    </location>
</feature>
<proteinExistence type="predicted"/>
<organism evidence="3 4">
    <name type="scientific">Gordonia hankookensis</name>
    <dbReference type="NCBI Taxonomy" id="589403"/>
    <lineage>
        <taxon>Bacteria</taxon>
        <taxon>Bacillati</taxon>
        <taxon>Actinomycetota</taxon>
        <taxon>Actinomycetes</taxon>
        <taxon>Mycobacteriales</taxon>
        <taxon>Gordoniaceae</taxon>
        <taxon>Gordonia</taxon>
    </lineage>
</organism>
<dbReference type="RefSeq" id="WP_164309633.1">
    <property type="nucleotide sequence ID" value="NZ_JACWMS010000005.1"/>
</dbReference>
<evidence type="ECO:0000256" key="2">
    <source>
        <dbReference type="SAM" id="Phobius"/>
    </source>
</evidence>
<evidence type="ECO:0000313" key="4">
    <source>
        <dbReference type="Proteomes" id="UP000602395"/>
    </source>
</evidence>
<keyword evidence="2" id="KW-0472">Membrane</keyword>
<keyword evidence="2" id="KW-0812">Transmembrane</keyword>
<dbReference type="Proteomes" id="UP000602395">
    <property type="component" value="Unassembled WGS sequence"/>
</dbReference>
<sequence length="197" mass="19817">MTAAAIAVFVAAALIPIVPVVLRGHDVGGVARRPRAAMVLDGVTAGAMIALAGTAAIIATTTGPARGAGLVITTCAAMAAAVGGGGFVVRVVLWTGGVSPHRASGENTDPTTRPDDDAPESGPLRGGRVIGYLERATVAATLLAGWPEGLAVILAVKSLARFPELRAPHASEQFIMGTFASVLWAASMSGVCYLVVH</sequence>
<feature type="region of interest" description="Disordered" evidence="1">
    <location>
        <begin position="100"/>
        <end position="125"/>
    </location>
</feature>
<feature type="transmembrane region" description="Helical" evidence="2">
    <location>
        <begin position="39"/>
        <end position="58"/>
    </location>
</feature>
<accession>A0ABR7WHS9</accession>
<protein>
    <submittedName>
        <fullName evidence="3">Uncharacterized protein</fullName>
    </submittedName>
</protein>
<evidence type="ECO:0000256" key="1">
    <source>
        <dbReference type="SAM" id="MobiDB-lite"/>
    </source>
</evidence>
<comment type="caution">
    <text evidence="3">The sequence shown here is derived from an EMBL/GenBank/DDBJ whole genome shotgun (WGS) entry which is preliminary data.</text>
</comment>
<feature type="transmembrane region" description="Helical" evidence="2">
    <location>
        <begin position="70"/>
        <end position="93"/>
    </location>
</feature>
<keyword evidence="4" id="KW-1185">Reference proteome</keyword>
<reference evidence="3 4" key="1">
    <citation type="submission" date="2020-09" db="EMBL/GenBank/DDBJ databases">
        <title>Novel species in genus Gordonia.</title>
        <authorList>
            <person name="Zhang G."/>
        </authorList>
    </citation>
    <scope>NUCLEOTIDE SEQUENCE [LARGE SCALE GENOMIC DNA]</scope>
    <source>
        <strain evidence="3 4">ON-33</strain>
    </source>
</reference>
<gene>
    <name evidence="3" type="ORF">IDF66_22270</name>
</gene>
<name>A0ABR7WHS9_9ACTN</name>
<evidence type="ECO:0000313" key="3">
    <source>
        <dbReference type="EMBL" id="MBD1322315.1"/>
    </source>
</evidence>
<dbReference type="EMBL" id="JACWMS010000005">
    <property type="protein sequence ID" value="MBD1322315.1"/>
    <property type="molecule type" value="Genomic_DNA"/>
</dbReference>